<evidence type="ECO:0000313" key="9">
    <source>
        <dbReference type="Proteomes" id="UP001304671"/>
    </source>
</evidence>
<dbReference type="EMBL" id="JAYFUL010000011">
    <property type="protein sequence ID" value="MEA5257902.1"/>
    <property type="molecule type" value="Genomic_DNA"/>
</dbReference>
<dbReference type="Pfam" id="PF07980">
    <property type="entry name" value="SusD_RagB"/>
    <property type="match status" value="1"/>
</dbReference>
<evidence type="ECO:0000256" key="1">
    <source>
        <dbReference type="ARBA" id="ARBA00004442"/>
    </source>
</evidence>
<dbReference type="InterPro" id="IPR012944">
    <property type="entry name" value="SusD_RagB_dom"/>
</dbReference>
<evidence type="ECO:0000259" key="7">
    <source>
        <dbReference type="Pfam" id="PF14322"/>
    </source>
</evidence>
<dbReference type="Pfam" id="PF14322">
    <property type="entry name" value="SusD-like_3"/>
    <property type="match status" value="1"/>
</dbReference>
<evidence type="ECO:0000256" key="2">
    <source>
        <dbReference type="ARBA" id="ARBA00006275"/>
    </source>
</evidence>
<dbReference type="SUPFAM" id="SSF48452">
    <property type="entry name" value="TPR-like"/>
    <property type="match status" value="1"/>
</dbReference>
<gene>
    <name evidence="8" type="ORF">VB264_08895</name>
</gene>
<reference evidence="8 9" key="1">
    <citation type="submission" date="2023-12" db="EMBL/GenBank/DDBJ databases">
        <title>Novel species of the genus Arcicella isolated from rivers.</title>
        <authorList>
            <person name="Lu H."/>
        </authorList>
    </citation>
    <scope>NUCLEOTIDE SEQUENCE [LARGE SCALE GENOMIC DNA]</scope>
    <source>
        <strain evidence="8 9">LMG 21963</strain>
    </source>
</reference>
<dbReference type="Proteomes" id="UP001304671">
    <property type="component" value="Unassembled WGS sequence"/>
</dbReference>
<comment type="caution">
    <text evidence="8">The sequence shown here is derived from an EMBL/GenBank/DDBJ whole genome shotgun (WGS) entry which is preliminary data.</text>
</comment>
<keyword evidence="5" id="KW-0998">Cell outer membrane</keyword>
<protein>
    <submittedName>
        <fullName evidence="8">RagB/SusD family nutrient uptake outer membrane protein</fullName>
    </submittedName>
</protein>
<evidence type="ECO:0000256" key="4">
    <source>
        <dbReference type="ARBA" id="ARBA00023136"/>
    </source>
</evidence>
<dbReference type="RefSeq" id="WP_323248599.1">
    <property type="nucleotide sequence ID" value="NZ_JAYFUL010000011.1"/>
</dbReference>
<evidence type="ECO:0000313" key="8">
    <source>
        <dbReference type="EMBL" id="MEA5257902.1"/>
    </source>
</evidence>
<feature type="domain" description="SusD-like N-terminal" evidence="7">
    <location>
        <begin position="92"/>
        <end position="225"/>
    </location>
</feature>
<dbReference type="InterPro" id="IPR011990">
    <property type="entry name" value="TPR-like_helical_dom_sf"/>
</dbReference>
<evidence type="ECO:0000256" key="3">
    <source>
        <dbReference type="ARBA" id="ARBA00022729"/>
    </source>
</evidence>
<name>A0ABU5QLH2_9BACT</name>
<organism evidence="8 9">
    <name type="scientific">Arcicella aquatica</name>
    <dbReference type="NCBI Taxonomy" id="217141"/>
    <lineage>
        <taxon>Bacteria</taxon>
        <taxon>Pseudomonadati</taxon>
        <taxon>Bacteroidota</taxon>
        <taxon>Cytophagia</taxon>
        <taxon>Cytophagales</taxon>
        <taxon>Flectobacillaceae</taxon>
        <taxon>Arcicella</taxon>
    </lineage>
</organism>
<keyword evidence="4" id="KW-0472">Membrane</keyword>
<evidence type="ECO:0000259" key="6">
    <source>
        <dbReference type="Pfam" id="PF07980"/>
    </source>
</evidence>
<evidence type="ECO:0000256" key="5">
    <source>
        <dbReference type="ARBA" id="ARBA00023237"/>
    </source>
</evidence>
<dbReference type="Gene3D" id="1.25.40.390">
    <property type="match status" value="1"/>
</dbReference>
<comment type="similarity">
    <text evidence="2">Belongs to the SusD family.</text>
</comment>
<dbReference type="PROSITE" id="PS51257">
    <property type="entry name" value="PROKAR_LIPOPROTEIN"/>
    <property type="match status" value="1"/>
</dbReference>
<dbReference type="CDD" id="cd08977">
    <property type="entry name" value="SusD"/>
    <property type="match status" value="1"/>
</dbReference>
<feature type="domain" description="RagB/SusD" evidence="6">
    <location>
        <begin position="309"/>
        <end position="572"/>
    </location>
</feature>
<keyword evidence="3" id="KW-0732">Signal</keyword>
<sequence length="572" mass="64460">MKKILLIGCIIGSLAACKPSGDFLDPKTNALTEETVFSDSTRTMSFLFRIYGDVGFSFNKGRWDSHGNTEEATDDAEYRYSGTGQKAVVLYSGTGSPTNFPFLEFWSTPYTNIRRVNLLLQKLPQTPLSAKLKAQMAAEARFLRVWYYNWLLISFGGVPIIKDKVYDITDFVNEPRTSYAECVSYLTSELDAIASQLPTRNEYSEQDYGRITKGACLALKSRILLYAASPLFNGGAETQDANLAKLVSNPTYDVSLWQKAADASLAVINSGEYSLYKDNTTAPGYGFAQVFLNRVNTEYIFFQNRAANRDMEGFYNMPTRGGGYNAMPTQNLVDAFPMKNGKAITDPTSGYDVNNPYKNRDPRFANSIVYNESLYYLASSNTLSPVYTYEGAASDGFTLAGQTTGYYTRKLCDVNISSNSSFNANRGWPLLRYAEILLNYAEAINEAGKPDLAYSKLIELRDRAGIEPGADNLYGLKAGMTKEEMREVIRNERRIELAFEDHRWNDIRRWKTAMVVSNGFNKRMRIVKTGNTYTYQVTESIRRHNFRPEMYLLPIPDAEVRKAPAMLQNPGW</sequence>
<accession>A0ABU5QLH2</accession>
<keyword evidence="9" id="KW-1185">Reference proteome</keyword>
<comment type="subcellular location">
    <subcellularLocation>
        <location evidence="1">Cell outer membrane</location>
    </subcellularLocation>
</comment>
<dbReference type="InterPro" id="IPR033985">
    <property type="entry name" value="SusD-like_N"/>
</dbReference>
<proteinExistence type="inferred from homology"/>